<evidence type="ECO:0008006" key="3">
    <source>
        <dbReference type="Google" id="ProtNLM"/>
    </source>
</evidence>
<dbReference type="InterPro" id="IPR050515">
    <property type="entry name" value="Beta-lactam/transpept"/>
</dbReference>
<name>A0A382FGZ0_9ZZZZ</name>
<keyword evidence="1" id="KW-0472">Membrane</keyword>
<feature type="transmembrane region" description="Helical" evidence="1">
    <location>
        <begin position="20"/>
        <end position="40"/>
    </location>
</feature>
<evidence type="ECO:0000313" key="2">
    <source>
        <dbReference type="EMBL" id="SVB61604.1"/>
    </source>
</evidence>
<organism evidence="2">
    <name type="scientific">marine metagenome</name>
    <dbReference type="NCBI Taxonomy" id="408172"/>
    <lineage>
        <taxon>unclassified sequences</taxon>
        <taxon>metagenomes</taxon>
        <taxon>ecological metagenomes</taxon>
    </lineage>
</organism>
<dbReference type="AlphaFoldDB" id="A0A382FGZ0"/>
<dbReference type="SUPFAM" id="SSF56519">
    <property type="entry name" value="Penicillin binding protein dimerisation domain"/>
    <property type="match status" value="1"/>
</dbReference>
<dbReference type="GO" id="GO:0005886">
    <property type="term" value="C:plasma membrane"/>
    <property type="evidence" value="ECO:0007669"/>
    <property type="project" value="TreeGrafter"/>
</dbReference>
<feature type="non-terminal residue" evidence="2">
    <location>
        <position position="126"/>
    </location>
</feature>
<proteinExistence type="predicted"/>
<dbReference type="GO" id="GO:0008658">
    <property type="term" value="F:penicillin binding"/>
    <property type="evidence" value="ECO:0007669"/>
    <property type="project" value="InterPro"/>
</dbReference>
<dbReference type="Gene3D" id="3.90.1310.10">
    <property type="entry name" value="Penicillin-binding protein 2a (Domain 2)"/>
    <property type="match status" value="1"/>
</dbReference>
<evidence type="ECO:0000256" key="1">
    <source>
        <dbReference type="SAM" id="Phobius"/>
    </source>
</evidence>
<sequence>MSQSPRFQVYSFKSRLLTVLFFFGICFVAVLGRVFFLQIIKADYYIQKAKSQHELTVKVEPHRGRILDNSGRILAVSVKLKSLFAKPNQLDSPSEYARRLSPILKIPYHKLFNELKSRQQFIWIKR</sequence>
<gene>
    <name evidence="2" type="ORF">METZ01_LOCUS214458</name>
</gene>
<keyword evidence="1" id="KW-1133">Transmembrane helix</keyword>
<dbReference type="PANTHER" id="PTHR30627">
    <property type="entry name" value="PEPTIDOGLYCAN D,D-TRANSPEPTIDASE"/>
    <property type="match status" value="1"/>
</dbReference>
<dbReference type="InterPro" id="IPR036138">
    <property type="entry name" value="PBP_dimer_sf"/>
</dbReference>
<keyword evidence="1" id="KW-0812">Transmembrane</keyword>
<accession>A0A382FGZ0</accession>
<protein>
    <recommendedName>
        <fullName evidence="3">Penicillin-binding protein dimerisation domain-containing protein</fullName>
    </recommendedName>
</protein>
<dbReference type="EMBL" id="UINC01049612">
    <property type="protein sequence ID" value="SVB61604.1"/>
    <property type="molecule type" value="Genomic_DNA"/>
</dbReference>
<dbReference type="GO" id="GO:0071555">
    <property type="term" value="P:cell wall organization"/>
    <property type="evidence" value="ECO:0007669"/>
    <property type="project" value="TreeGrafter"/>
</dbReference>
<reference evidence="2" key="1">
    <citation type="submission" date="2018-05" db="EMBL/GenBank/DDBJ databases">
        <authorList>
            <person name="Lanie J.A."/>
            <person name="Ng W.-L."/>
            <person name="Kazmierczak K.M."/>
            <person name="Andrzejewski T.M."/>
            <person name="Davidsen T.M."/>
            <person name="Wayne K.J."/>
            <person name="Tettelin H."/>
            <person name="Glass J.I."/>
            <person name="Rusch D."/>
            <person name="Podicherti R."/>
            <person name="Tsui H.-C.T."/>
            <person name="Winkler M.E."/>
        </authorList>
    </citation>
    <scope>NUCLEOTIDE SEQUENCE</scope>
</reference>